<dbReference type="GO" id="GO:0008422">
    <property type="term" value="F:beta-glucosidase activity"/>
    <property type="evidence" value="ECO:0007669"/>
    <property type="project" value="TreeGrafter"/>
</dbReference>
<name>A0A380TGL5_9ZZZZ</name>
<dbReference type="InterPro" id="IPR001547">
    <property type="entry name" value="Glyco_hydro_5"/>
</dbReference>
<dbReference type="GO" id="GO:0008810">
    <property type="term" value="F:cellulase activity"/>
    <property type="evidence" value="ECO:0007669"/>
    <property type="project" value="UniProtKB-EC"/>
</dbReference>
<evidence type="ECO:0000256" key="3">
    <source>
        <dbReference type="ARBA" id="ARBA00023295"/>
    </source>
</evidence>
<gene>
    <name evidence="6" type="ORF">DF3PB_3860005</name>
</gene>
<protein>
    <submittedName>
        <fullName evidence="6">Putative Cellulase</fullName>
        <ecNumber evidence="6">3.2.1.4</ecNumber>
    </submittedName>
</protein>
<dbReference type="AlphaFoldDB" id="A0A380TGL5"/>
<proteinExistence type="predicted"/>
<keyword evidence="3 6" id="KW-0326">Glycosidase</keyword>
<keyword evidence="4" id="KW-0624">Polysaccharide degradation</keyword>
<dbReference type="GO" id="GO:0005576">
    <property type="term" value="C:extracellular region"/>
    <property type="evidence" value="ECO:0007669"/>
    <property type="project" value="TreeGrafter"/>
</dbReference>
<dbReference type="PANTHER" id="PTHR31297:SF41">
    <property type="entry name" value="ENDOGLUCANASE, PUTATIVE (AFU_ORTHOLOGUE AFUA_5G01830)-RELATED"/>
    <property type="match status" value="1"/>
</dbReference>
<evidence type="ECO:0000313" key="6">
    <source>
        <dbReference type="EMBL" id="SUS07147.1"/>
    </source>
</evidence>
<dbReference type="GO" id="GO:0009986">
    <property type="term" value="C:cell surface"/>
    <property type="evidence" value="ECO:0007669"/>
    <property type="project" value="TreeGrafter"/>
</dbReference>
<dbReference type="EMBL" id="UIDG01000319">
    <property type="protein sequence ID" value="SUS07147.1"/>
    <property type="molecule type" value="Genomic_DNA"/>
</dbReference>
<keyword evidence="2" id="KW-0119">Carbohydrate metabolism</keyword>
<dbReference type="InterPro" id="IPR017853">
    <property type="entry name" value="GH"/>
</dbReference>
<evidence type="ECO:0000256" key="4">
    <source>
        <dbReference type="ARBA" id="ARBA00023326"/>
    </source>
</evidence>
<keyword evidence="1 6" id="KW-0378">Hydrolase</keyword>
<dbReference type="InterPro" id="IPR050386">
    <property type="entry name" value="Glycosyl_hydrolase_5"/>
</dbReference>
<dbReference type="SUPFAM" id="SSF51445">
    <property type="entry name" value="(Trans)glycosidases"/>
    <property type="match status" value="1"/>
</dbReference>
<reference evidence="6" key="1">
    <citation type="submission" date="2018-07" db="EMBL/GenBank/DDBJ databases">
        <authorList>
            <person name="Quirk P.G."/>
            <person name="Krulwich T.A."/>
        </authorList>
    </citation>
    <scope>NUCLEOTIDE SEQUENCE</scope>
</reference>
<evidence type="ECO:0000259" key="5">
    <source>
        <dbReference type="Pfam" id="PF00150"/>
    </source>
</evidence>
<evidence type="ECO:0000256" key="1">
    <source>
        <dbReference type="ARBA" id="ARBA00022801"/>
    </source>
</evidence>
<accession>A0A380TGL5</accession>
<sequence>MNVPAICDRCCNIAASISRMSLLVYLLSAITLSAAFAAERGRPMVVGGTLKTDTGQIIRSGASVMVTGSARDATNPAVWDAARALGLNTMRVGVKTTNAGKIVAQQLSVIDQVVEIARAQRMYVMLLFGNAPPGEFASDVVHRDNAIAFWKAAAPRYAKKANVFYELVNEPEKWGNVVNWIGPAPNNTPTRVFEWIRQVYDATRAGAPDTVILLPSVANLQSFNGARRYVDILRKFEQMGPVNWSKTVWSFHYYNGTFSLGVNNNSAKDGGRAALSYIKARYPILCTETNWWMEPPRSVLINGLEALEDVQVGWTLLRRPNQTTPPASPSMEEKLTAMRKAGRVIPVE</sequence>
<dbReference type="Gene3D" id="3.20.20.80">
    <property type="entry name" value="Glycosidases"/>
    <property type="match status" value="1"/>
</dbReference>
<dbReference type="EC" id="3.2.1.4" evidence="6"/>
<dbReference type="Pfam" id="PF00150">
    <property type="entry name" value="Cellulase"/>
    <property type="match status" value="1"/>
</dbReference>
<dbReference type="GO" id="GO:0009251">
    <property type="term" value="P:glucan catabolic process"/>
    <property type="evidence" value="ECO:0007669"/>
    <property type="project" value="TreeGrafter"/>
</dbReference>
<feature type="domain" description="Glycoside hydrolase family 5" evidence="5">
    <location>
        <begin position="70"/>
        <end position="289"/>
    </location>
</feature>
<evidence type="ECO:0000256" key="2">
    <source>
        <dbReference type="ARBA" id="ARBA00023277"/>
    </source>
</evidence>
<dbReference type="PANTHER" id="PTHR31297">
    <property type="entry name" value="GLUCAN ENDO-1,6-BETA-GLUCOSIDASE B"/>
    <property type="match status" value="1"/>
</dbReference>
<organism evidence="6">
    <name type="scientific">metagenome</name>
    <dbReference type="NCBI Taxonomy" id="256318"/>
    <lineage>
        <taxon>unclassified sequences</taxon>
        <taxon>metagenomes</taxon>
    </lineage>
</organism>